<keyword evidence="3" id="KW-1185">Reference proteome</keyword>
<dbReference type="EMBL" id="CP157744">
    <property type="protein sequence ID" value="XBS22776.1"/>
    <property type="molecule type" value="Genomic_DNA"/>
</dbReference>
<dbReference type="Proteomes" id="UP001225378">
    <property type="component" value="Plasmid unnamed2"/>
</dbReference>
<evidence type="ECO:0000313" key="3">
    <source>
        <dbReference type="Proteomes" id="UP001225378"/>
    </source>
</evidence>
<geneLocation type="plasmid" evidence="2 3">
    <name>unnamed2</name>
</geneLocation>
<organism evidence="2 3">
    <name type="scientific">Methylomarinum roseum</name>
    <dbReference type="NCBI Taxonomy" id="3067653"/>
    <lineage>
        <taxon>Bacteria</taxon>
        <taxon>Pseudomonadati</taxon>
        <taxon>Pseudomonadota</taxon>
        <taxon>Gammaproteobacteria</taxon>
        <taxon>Methylococcales</taxon>
        <taxon>Methylococcaceae</taxon>
        <taxon>Methylomarinum</taxon>
    </lineage>
</organism>
<evidence type="ECO:0008006" key="4">
    <source>
        <dbReference type="Google" id="ProtNLM"/>
    </source>
</evidence>
<proteinExistence type="predicted"/>
<dbReference type="AlphaFoldDB" id="A0AAU7P1Q6"/>
<accession>A0AAU7P1Q6</accession>
<keyword evidence="1" id="KW-0472">Membrane</keyword>
<keyword evidence="1" id="KW-1133">Transmembrane helix</keyword>
<name>A0AAU7P1Q6_9GAMM</name>
<feature type="transmembrane region" description="Helical" evidence="1">
    <location>
        <begin position="234"/>
        <end position="257"/>
    </location>
</feature>
<keyword evidence="2" id="KW-0614">Plasmid</keyword>
<gene>
    <name evidence="2" type="ORF">Q9L42_020940</name>
</gene>
<feature type="transmembrane region" description="Helical" evidence="1">
    <location>
        <begin position="200"/>
        <end position="222"/>
    </location>
</feature>
<dbReference type="RefSeq" id="WP_349432836.1">
    <property type="nucleotide sequence ID" value="NZ_CP157744.1"/>
</dbReference>
<evidence type="ECO:0000313" key="2">
    <source>
        <dbReference type="EMBL" id="XBS22776.1"/>
    </source>
</evidence>
<protein>
    <recommendedName>
        <fullName evidence="4">Transmembrane protein</fullName>
    </recommendedName>
</protein>
<reference evidence="2 3" key="1">
    <citation type="journal article" date="2024" name="Microbiology">
        <title>Methylomarinum rosea sp. nov., a novel halophilic methanotrophic bacterium from the hypersaline Lake Elton.</title>
        <authorList>
            <person name="Suleimanov R.Z."/>
            <person name="Oshkin I.Y."/>
            <person name="Danilova O.V."/>
            <person name="Suzina N.E."/>
            <person name="Dedysh S.N."/>
        </authorList>
    </citation>
    <scope>NUCLEOTIDE SEQUENCE [LARGE SCALE GENOMIC DNA]</scope>
    <source>
        <strain evidence="2 3">Ch1-1</strain>
        <plasmid evidence="3">unnamed2</plasmid>
    </source>
</reference>
<evidence type="ECO:0000256" key="1">
    <source>
        <dbReference type="SAM" id="Phobius"/>
    </source>
</evidence>
<sequence length="489" mass="55953">MNKKGNFLSLFWGWLTSSTDRRVKNKHPDLYSLKDTEIAAELQVRSEAARLGKAGLPKPDTNQLTGVEQQIVHRIERARLDYIDWANSRLQVINEDLSRLDVQSIVKSTLQLDQEFSRQASSLLDQLEPQIKELSIVAQQRTSELEDFKRLNSIRRPAHYPTTAKKIFMYSLFLFLIMIEGLANSFFFAQGLDTGLLGGFFMAMMFSALNVVSAGMLGRYLIPFIFHKKSVLRFIGILFVLLAFALMIAIGFGIAHYRDALGVEVLEPAKYAFNSLKSSPFQLQDIMSWGLFGISLTFAVIALFDGLFMSDIYPFYEAKTRRSLEAKSDYETAFNELREELNGVKEEFLRQLSEKVNNINHILVKQNALIQRKDSAAKRLETAIQDADQCMCSLLGIFRQENMIHRSDIPAPKTFNKIPTSKPLNIPDFEIEKDRKNFERQKIAADEVSHRSEEIKAAIQTAFNREFDRLKPLGMHLKKMPQDEVSEDI</sequence>
<feature type="transmembrane region" description="Helical" evidence="1">
    <location>
        <begin position="167"/>
        <end position="188"/>
    </location>
</feature>
<keyword evidence="1" id="KW-0812">Transmembrane</keyword>
<dbReference type="KEGG" id="mech:Q9L42_020940"/>
<feature type="transmembrane region" description="Helical" evidence="1">
    <location>
        <begin position="286"/>
        <end position="309"/>
    </location>
</feature>